<organism evidence="2 3">
    <name type="scientific">Zhouia spongiae</name>
    <dbReference type="NCBI Taxonomy" id="2202721"/>
    <lineage>
        <taxon>Bacteria</taxon>
        <taxon>Pseudomonadati</taxon>
        <taxon>Bacteroidota</taxon>
        <taxon>Flavobacteriia</taxon>
        <taxon>Flavobacteriales</taxon>
        <taxon>Flavobacteriaceae</taxon>
        <taxon>Zhouia</taxon>
    </lineage>
</organism>
<proteinExistence type="predicted"/>
<dbReference type="Pfam" id="PF13380">
    <property type="entry name" value="CoA_binding_2"/>
    <property type="match status" value="1"/>
</dbReference>
<dbReference type="InterPro" id="IPR003781">
    <property type="entry name" value="CoA-bd"/>
</dbReference>
<keyword evidence="3" id="KW-1185">Reference proteome</keyword>
<reference evidence="2 3" key="1">
    <citation type="journal article" date="2018" name="Int. J. Syst. Evol. Microbiol.">
        <title>Zhouia spongiae sp. nov., isolated from a marine sponge.</title>
        <authorList>
            <person name="Zhuang L."/>
            <person name="Lin B."/>
            <person name="Qin F."/>
            <person name="Luo L."/>
        </authorList>
    </citation>
    <scope>NUCLEOTIDE SEQUENCE [LARGE SCALE GENOMIC DNA]</scope>
    <source>
        <strain evidence="2 3">HN-Y44</strain>
    </source>
</reference>
<feature type="domain" description="CoA-binding" evidence="1">
    <location>
        <begin position="4"/>
        <end position="113"/>
    </location>
</feature>
<evidence type="ECO:0000313" key="3">
    <source>
        <dbReference type="Proteomes" id="UP000829476"/>
    </source>
</evidence>
<dbReference type="Gene3D" id="3.40.50.720">
    <property type="entry name" value="NAD(P)-binding Rossmann-like Domain"/>
    <property type="match status" value="1"/>
</dbReference>
<dbReference type="EMBL" id="CP094326">
    <property type="protein sequence ID" value="UNY98893.1"/>
    <property type="molecule type" value="Genomic_DNA"/>
</dbReference>
<dbReference type="Proteomes" id="UP000829476">
    <property type="component" value="Chromosome"/>
</dbReference>
<sequence length="119" mass="13499">MGRTLVMGASLKPDRYSYLAVHQLRNSDEPVVAFGKKEGMVADVNIVNKLQQYDDIDTVTLYLNSNAQKDFYDYIVSLGPRRVIFNPGTENKEFYSILESNGIGWEEACTLVLLSTHQY</sequence>
<evidence type="ECO:0000259" key="1">
    <source>
        <dbReference type="Pfam" id="PF13380"/>
    </source>
</evidence>
<dbReference type="RefSeq" id="WP_242937296.1">
    <property type="nucleotide sequence ID" value="NZ_CP094326.1"/>
</dbReference>
<protein>
    <submittedName>
        <fullName evidence="2">CoA-binding protein</fullName>
    </submittedName>
</protein>
<dbReference type="InterPro" id="IPR036291">
    <property type="entry name" value="NAD(P)-bd_dom_sf"/>
</dbReference>
<dbReference type="SUPFAM" id="SSF51735">
    <property type="entry name" value="NAD(P)-binding Rossmann-fold domains"/>
    <property type="match status" value="1"/>
</dbReference>
<accession>A0ABY3YMM7</accession>
<name>A0ABY3YMM7_9FLAO</name>
<gene>
    <name evidence="2" type="ORF">MQE36_00720</name>
</gene>
<evidence type="ECO:0000313" key="2">
    <source>
        <dbReference type="EMBL" id="UNY98893.1"/>
    </source>
</evidence>